<gene>
    <name evidence="3" type="ORF">CTheo_4427</name>
</gene>
<evidence type="ECO:0000259" key="2">
    <source>
        <dbReference type="Pfam" id="PF12770"/>
    </source>
</evidence>
<comment type="caution">
    <text evidence="3">The sequence shown here is derived from an EMBL/GenBank/DDBJ whole genome shotgun (WGS) entry which is preliminary data.</text>
</comment>
<dbReference type="InterPro" id="IPR011990">
    <property type="entry name" value="TPR-like_helical_dom_sf"/>
</dbReference>
<feature type="region of interest" description="Disordered" evidence="1">
    <location>
        <begin position="1"/>
        <end position="24"/>
    </location>
</feature>
<proteinExistence type="predicted"/>
<dbReference type="PANTHER" id="PTHR19959">
    <property type="entry name" value="KINESIN LIGHT CHAIN"/>
    <property type="match status" value="1"/>
</dbReference>
<evidence type="ECO:0000313" key="4">
    <source>
        <dbReference type="Proteomes" id="UP000383932"/>
    </source>
</evidence>
<dbReference type="Pfam" id="PF12770">
    <property type="entry name" value="CHAT"/>
    <property type="match status" value="1"/>
</dbReference>
<accession>A0A5N5QLQ7</accession>
<reference evidence="3 4" key="1">
    <citation type="journal article" date="2019" name="Fungal Biol. Biotechnol.">
        <title>Draft genome sequence of fastidious pathogen Ceratobasidium theobromae, which causes vascular-streak dieback in Theobroma cacao.</title>
        <authorList>
            <person name="Ali S.S."/>
            <person name="Asman A."/>
            <person name="Shao J."/>
            <person name="Firmansyah A.P."/>
            <person name="Susilo A.W."/>
            <person name="Rosmana A."/>
            <person name="McMahon P."/>
            <person name="Junaid M."/>
            <person name="Guest D."/>
            <person name="Kheng T.Y."/>
            <person name="Meinhardt L.W."/>
            <person name="Bailey B.A."/>
        </authorList>
    </citation>
    <scope>NUCLEOTIDE SEQUENCE [LARGE SCALE GENOMIC DNA]</scope>
    <source>
        <strain evidence="3 4">CT2</strain>
    </source>
</reference>
<feature type="domain" description="CHAT" evidence="2">
    <location>
        <begin position="926"/>
        <end position="1194"/>
    </location>
</feature>
<sequence length="1195" mass="132727">MMNIGGKAVNSPTNHASIRGGNSIEETEIEIPNTAVEYKVNDQEQDLIEQATYLKYKIRYVLLHKARLSTLIVIFIGIGAPSHIGFKAIEPNFGKITGQLESLKSEPGVDHQYLISALKELSDALLVHILSSPDDLAWGIRFQSCLMTLMPEDHPNISDCLNNLGRLYQHHFKRTGNTEDIDRAIECLARLTALTPGDDPKAPKFLGALGSACLDRFTQLGQIRDIERVIECRTQLVTLTPEDHLDLPARLHDLGVAHLVRFKRVGKLEDIDLAIAHGVKSVQLTPEGHENMPVWLNILGNSYQSRFERLGKLGDINNAIRSHRKAASLTPQGHTDLFGRLNNLGISYQRRFERLGNLDDIDKAIASQSQAVALTAESNNMIYGYFNNLGVSYLLRFKRLNKLEDIDRAIEAQTQAVRLTLEGNSVLPGLLNNLGNSYQIRYQRLQDLGDLDKAIESQAESIRLMPEDHPLTPGSFDNLGSSYMLRFMHSKYPNDINQAIELQSRAVQLIPQGHANRPVLLNNLGNSCALRFRHLRASKDGDLAIEYAARAVALSPEDHPDIHGWLTNLGRAYRGRFEFQKGSQSEDIERAIEAETRAILLMPEGHANQPKLLSNLGKSYLSRFRHSGDQRSLDSALECFQKAARAFVGNPLDKYHAACSWARAASSHPTYSVQSLEAFQIALDLMPQLAWLGGPVGTRYANIQLMGDIALEAAAAAIEAQEYSLALEWLEQGRSIVWSQTLQLQTPVDALSAINPELGESLKQVAMKLHDSTAGSQDRPSTSGRSLEQISQEQHRLAEQYAELVDQARRIPGFEGFLRPKKASELVHAAQTGPVIVINVYSSRCDALILQPGRGEITHIPLPNFSRNKAFSAHAHIEQSLQRSGTREGDGFRGVYISRMKKSEEEFENVLVGLWVDVVKPVLDALGYVSKPTMGDLPHVTWCTTGPLSFLPLHAAGYYNRPYKIFDYVISSYTPTLTALLPIALSASQIRAPSAVLGVSQEEVPGQNLERLTSVHEELENIGRRAQSSSSLRYTQLDDKNATTEAVLSAMERHDWVHLACHAYQDPKDPMESGFFLNDGTLSLARIMQKSFKNKGLAFLSACQTAKGDREYPDEAVHLASAMLIAGYSSVVATMWSIKDEDAPIIADEVYSQMLDKKMGHANAARALHVAARDLREMIGEKEFSRWVPYIHIGV</sequence>
<dbReference type="PANTHER" id="PTHR19959:SF119">
    <property type="entry name" value="FUNGAL LIPASE-LIKE DOMAIN-CONTAINING PROTEIN"/>
    <property type="match status" value="1"/>
</dbReference>
<dbReference type="SUPFAM" id="SSF48452">
    <property type="entry name" value="TPR-like"/>
    <property type="match status" value="1"/>
</dbReference>
<dbReference type="AlphaFoldDB" id="A0A5N5QLQ7"/>
<feature type="compositionally biased region" description="Polar residues" evidence="1">
    <location>
        <begin position="773"/>
        <end position="792"/>
    </location>
</feature>
<keyword evidence="4" id="KW-1185">Reference proteome</keyword>
<dbReference type="OrthoDB" id="9991317at2759"/>
<organism evidence="3 4">
    <name type="scientific">Ceratobasidium theobromae</name>
    <dbReference type="NCBI Taxonomy" id="1582974"/>
    <lineage>
        <taxon>Eukaryota</taxon>
        <taxon>Fungi</taxon>
        <taxon>Dikarya</taxon>
        <taxon>Basidiomycota</taxon>
        <taxon>Agaricomycotina</taxon>
        <taxon>Agaricomycetes</taxon>
        <taxon>Cantharellales</taxon>
        <taxon>Ceratobasidiaceae</taxon>
        <taxon>Ceratobasidium</taxon>
    </lineage>
</organism>
<evidence type="ECO:0000313" key="3">
    <source>
        <dbReference type="EMBL" id="KAB5592106.1"/>
    </source>
</evidence>
<protein>
    <recommendedName>
        <fullName evidence="2">CHAT domain-containing protein</fullName>
    </recommendedName>
</protein>
<dbReference type="EMBL" id="SSOP01000076">
    <property type="protein sequence ID" value="KAB5592106.1"/>
    <property type="molecule type" value="Genomic_DNA"/>
</dbReference>
<evidence type="ECO:0000256" key="1">
    <source>
        <dbReference type="SAM" id="MobiDB-lite"/>
    </source>
</evidence>
<dbReference type="InterPro" id="IPR024983">
    <property type="entry name" value="CHAT_dom"/>
</dbReference>
<feature type="region of interest" description="Disordered" evidence="1">
    <location>
        <begin position="770"/>
        <end position="792"/>
    </location>
</feature>
<name>A0A5N5QLQ7_9AGAM</name>
<dbReference type="Proteomes" id="UP000383932">
    <property type="component" value="Unassembled WGS sequence"/>
</dbReference>
<dbReference type="SUPFAM" id="SSF81901">
    <property type="entry name" value="HCP-like"/>
    <property type="match status" value="1"/>
</dbReference>
<dbReference type="Gene3D" id="1.25.40.10">
    <property type="entry name" value="Tetratricopeptide repeat domain"/>
    <property type="match status" value="3"/>
</dbReference>